<organism evidence="1">
    <name type="scientific">marine metagenome</name>
    <dbReference type="NCBI Taxonomy" id="408172"/>
    <lineage>
        <taxon>unclassified sequences</taxon>
        <taxon>metagenomes</taxon>
        <taxon>ecological metagenomes</taxon>
    </lineage>
</organism>
<reference evidence="1" key="1">
    <citation type="submission" date="2018-05" db="EMBL/GenBank/DDBJ databases">
        <authorList>
            <person name="Lanie J.A."/>
            <person name="Ng W.-L."/>
            <person name="Kazmierczak K.M."/>
            <person name="Andrzejewski T.M."/>
            <person name="Davidsen T.M."/>
            <person name="Wayne K.J."/>
            <person name="Tettelin H."/>
            <person name="Glass J.I."/>
            <person name="Rusch D."/>
            <person name="Podicherti R."/>
            <person name="Tsui H.-C.T."/>
            <person name="Winkler M.E."/>
        </authorList>
    </citation>
    <scope>NUCLEOTIDE SEQUENCE</scope>
</reference>
<name>A0A382F3S4_9ZZZZ</name>
<proteinExistence type="predicted"/>
<evidence type="ECO:0000313" key="1">
    <source>
        <dbReference type="EMBL" id="SVB57630.1"/>
    </source>
</evidence>
<gene>
    <name evidence="1" type="ORF">METZ01_LOCUS210484</name>
</gene>
<accession>A0A382F3S4</accession>
<sequence length="67" mass="6876">MPDDDRGSLSLVYAQTELEPIGSSNMPLPIQRLIDLPTANTLAKGTAAMSLRASSASPADFSKAGAG</sequence>
<protein>
    <submittedName>
        <fullName evidence="1">Uncharacterized protein</fullName>
    </submittedName>
</protein>
<dbReference type="EMBL" id="UINC01047848">
    <property type="protein sequence ID" value="SVB57630.1"/>
    <property type="molecule type" value="Genomic_DNA"/>
</dbReference>
<dbReference type="AlphaFoldDB" id="A0A382F3S4"/>